<feature type="transmembrane region" description="Helical" evidence="1">
    <location>
        <begin position="172"/>
        <end position="190"/>
    </location>
</feature>
<comment type="caution">
    <text evidence="2">The sequence shown here is derived from an EMBL/GenBank/DDBJ whole genome shotgun (WGS) entry which is preliminary data.</text>
</comment>
<accession>A0ABP9PYY6</accession>
<keyword evidence="1" id="KW-0472">Membrane</keyword>
<evidence type="ECO:0000313" key="2">
    <source>
        <dbReference type="EMBL" id="GAA5153076.1"/>
    </source>
</evidence>
<dbReference type="RefSeq" id="WP_185061918.1">
    <property type="nucleotide sequence ID" value="NZ_BAABJP010000008.1"/>
</dbReference>
<dbReference type="EMBL" id="BAABJP010000008">
    <property type="protein sequence ID" value="GAA5153076.1"/>
    <property type="molecule type" value="Genomic_DNA"/>
</dbReference>
<organism evidence="2 3">
    <name type="scientific">Pseudonocardia eucalypti</name>
    <dbReference type="NCBI Taxonomy" id="648755"/>
    <lineage>
        <taxon>Bacteria</taxon>
        <taxon>Bacillati</taxon>
        <taxon>Actinomycetota</taxon>
        <taxon>Actinomycetes</taxon>
        <taxon>Pseudonocardiales</taxon>
        <taxon>Pseudonocardiaceae</taxon>
        <taxon>Pseudonocardia</taxon>
    </lineage>
</organism>
<name>A0ABP9PYY6_9PSEU</name>
<evidence type="ECO:0000313" key="3">
    <source>
        <dbReference type="Proteomes" id="UP001428817"/>
    </source>
</evidence>
<sequence length="228" mass="24199">MLTASVPDTVSPRVEALIRRLAWAWSVFFVLFSTALLVQLARVDALAGGAKARRLFPADMPTWLHLVVNQPLVHVVSRSGNTVAVLGLLTVAVWLSARRWNWLPLLRAGATLGLVFVVIVVGKGKIGDALNIERLEWSSSVLSGPATTVAAVGLLTGLLLGGEFTGATRVAVWLFALTMILAVATSQLYLKHDLVEVTASLLCGAAMVAVVTRLITPADVGTIDRSGQ</sequence>
<reference evidence="3" key="1">
    <citation type="journal article" date="2019" name="Int. J. Syst. Evol. Microbiol.">
        <title>The Global Catalogue of Microorganisms (GCM) 10K type strain sequencing project: providing services to taxonomists for standard genome sequencing and annotation.</title>
        <authorList>
            <consortium name="The Broad Institute Genomics Platform"/>
            <consortium name="The Broad Institute Genome Sequencing Center for Infectious Disease"/>
            <person name="Wu L."/>
            <person name="Ma J."/>
        </authorList>
    </citation>
    <scope>NUCLEOTIDE SEQUENCE [LARGE SCALE GENOMIC DNA]</scope>
    <source>
        <strain evidence="3">JCM 18303</strain>
    </source>
</reference>
<gene>
    <name evidence="2" type="ORF">GCM10023321_22820</name>
</gene>
<feature type="transmembrane region" description="Helical" evidence="1">
    <location>
        <begin position="142"/>
        <end position="160"/>
    </location>
</feature>
<evidence type="ECO:0008006" key="4">
    <source>
        <dbReference type="Google" id="ProtNLM"/>
    </source>
</evidence>
<keyword evidence="1" id="KW-1133">Transmembrane helix</keyword>
<feature type="transmembrane region" description="Helical" evidence="1">
    <location>
        <begin position="21"/>
        <end position="41"/>
    </location>
</feature>
<protein>
    <recommendedName>
        <fullName evidence="4">PAP2 superfamily protein</fullName>
    </recommendedName>
</protein>
<feature type="transmembrane region" description="Helical" evidence="1">
    <location>
        <begin position="196"/>
        <end position="216"/>
    </location>
</feature>
<feature type="transmembrane region" description="Helical" evidence="1">
    <location>
        <begin position="79"/>
        <end position="97"/>
    </location>
</feature>
<keyword evidence="1" id="KW-0812">Transmembrane</keyword>
<dbReference type="Proteomes" id="UP001428817">
    <property type="component" value="Unassembled WGS sequence"/>
</dbReference>
<keyword evidence="3" id="KW-1185">Reference proteome</keyword>
<proteinExistence type="predicted"/>
<evidence type="ECO:0000256" key="1">
    <source>
        <dbReference type="SAM" id="Phobius"/>
    </source>
</evidence>
<feature type="transmembrane region" description="Helical" evidence="1">
    <location>
        <begin position="104"/>
        <end position="122"/>
    </location>
</feature>